<evidence type="ECO:0008006" key="3">
    <source>
        <dbReference type="Google" id="ProtNLM"/>
    </source>
</evidence>
<evidence type="ECO:0000313" key="2">
    <source>
        <dbReference type="Proteomes" id="UP000516361"/>
    </source>
</evidence>
<dbReference type="Proteomes" id="UP000516361">
    <property type="component" value="Chromosome"/>
</dbReference>
<name>A0A7G1G1R4_9BACT</name>
<dbReference type="AlphaFoldDB" id="A0A7G1G1R4"/>
<accession>A0A7G1G1R4</accession>
<dbReference type="EMBL" id="AP018712">
    <property type="protein sequence ID" value="BBE30170.1"/>
    <property type="molecule type" value="Genomic_DNA"/>
</dbReference>
<sequence length="369" mass="44215">MKDILIIGYMHPKYDKRTYRTVSTLSQEYKIYYQYWTNDEKEIEYEENNIVYIPVYYKKNIQAHPFIKLKNRKNIDLKIIEIMKRKKYDTIYFHHFLARFPVKSFKIAKKQCNQIVYDLHEYHPENFLSAMKGIKRKMKISIMTKIFKKQLNIVDKVIYVSQGIKDYMDNNNYDLKHPYIIVPNYAISSLKVKKIEERDKRIAFLGKVPRDLDEEKEILKRLNNLGYEIALIGIDEIKDKALSFIKPMGFLPYEKMLEETSKCMFTFLSFGIVQPVNHIYCMPNKYFDSIGAGVPIILADKFITMQNMTKKYKNGIIININNPDESIEKIKKLSTKENYNELLKNIEKYQNEFIWNQKQKQKLIDFIKK</sequence>
<evidence type="ECO:0000313" key="1">
    <source>
        <dbReference type="EMBL" id="BBE30170.1"/>
    </source>
</evidence>
<dbReference type="SUPFAM" id="SSF53756">
    <property type="entry name" value="UDP-Glycosyltransferase/glycogen phosphorylase"/>
    <property type="match status" value="1"/>
</dbReference>
<protein>
    <recommendedName>
        <fullName evidence="3">Glycosyl transferase</fullName>
    </recommendedName>
</protein>
<keyword evidence="2" id="KW-1185">Reference proteome</keyword>
<dbReference type="RefSeq" id="WP_190615296.1">
    <property type="nucleotide sequence ID" value="NZ_AP018712.1"/>
</dbReference>
<gene>
    <name evidence="1" type="ORF">OSSY52_03110</name>
</gene>
<proteinExistence type="predicted"/>
<organism evidence="1 2">
    <name type="scientific">Tepiditoga spiralis</name>
    <dbReference type="NCBI Taxonomy" id="2108365"/>
    <lineage>
        <taxon>Bacteria</taxon>
        <taxon>Thermotogati</taxon>
        <taxon>Thermotogota</taxon>
        <taxon>Thermotogae</taxon>
        <taxon>Petrotogales</taxon>
        <taxon>Petrotogaceae</taxon>
        <taxon>Tepiditoga</taxon>
    </lineage>
</organism>
<dbReference type="InParanoid" id="A0A7G1G1R4"/>
<dbReference type="KEGG" id="ocy:OSSY52_03110"/>
<reference evidence="1 2" key="1">
    <citation type="submission" date="2018-06" db="EMBL/GenBank/DDBJ databases">
        <title>Genome sequencing of Oceanotoga sp. sy52.</title>
        <authorList>
            <person name="Mori K."/>
        </authorList>
    </citation>
    <scope>NUCLEOTIDE SEQUENCE [LARGE SCALE GENOMIC DNA]</scope>
    <source>
        <strain evidence="2">sy52</strain>
    </source>
</reference>
<dbReference type="Gene3D" id="3.40.50.2000">
    <property type="entry name" value="Glycogen Phosphorylase B"/>
    <property type="match status" value="1"/>
</dbReference>